<gene>
    <name evidence="1" type="ORF">PT974_04517</name>
</gene>
<keyword evidence="2" id="KW-1185">Reference proteome</keyword>
<comment type="caution">
    <text evidence="1">The sequence shown here is derived from an EMBL/GenBank/DDBJ whole genome shotgun (WGS) entry which is preliminary data.</text>
</comment>
<organism evidence="1 2">
    <name type="scientific">Cladobotryum mycophilum</name>
    <dbReference type="NCBI Taxonomy" id="491253"/>
    <lineage>
        <taxon>Eukaryota</taxon>
        <taxon>Fungi</taxon>
        <taxon>Dikarya</taxon>
        <taxon>Ascomycota</taxon>
        <taxon>Pezizomycotina</taxon>
        <taxon>Sordariomycetes</taxon>
        <taxon>Hypocreomycetidae</taxon>
        <taxon>Hypocreales</taxon>
        <taxon>Hypocreaceae</taxon>
        <taxon>Cladobotryum</taxon>
    </lineage>
</organism>
<evidence type="ECO:0000313" key="2">
    <source>
        <dbReference type="Proteomes" id="UP001338125"/>
    </source>
</evidence>
<reference evidence="1 2" key="1">
    <citation type="submission" date="2024-01" db="EMBL/GenBank/DDBJ databases">
        <title>Complete genome of Cladobotryum mycophilum ATHUM6906.</title>
        <authorList>
            <person name="Christinaki A.C."/>
            <person name="Myridakis A.I."/>
            <person name="Kouvelis V.N."/>
        </authorList>
    </citation>
    <scope>NUCLEOTIDE SEQUENCE [LARGE SCALE GENOMIC DNA]</scope>
    <source>
        <strain evidence="1 2">ATHUM6906</strain>
    </source>
</reference>
<name>A0ABR0SWF7_9HYPO</name>
<protein>
    <submittedName>
        <fullName evidence="1">Uncharacterized protein</fullName>
    </submittedName>
</protein>
<accession>A0ABR0SWF7</accession>
<proteinExistence type="predicted"/>
<evidence type="ECO:0000313" key="1">
    <source>
        <dbReference type="EMBL" id="KAK5996090.1"/>
    </source>
</evidence>
<sequence length="248" mass="27906">MSSDDAVAQAFLSAMAPAPELSEWTFPPGPVMDIYYISLKVVRMQLLGPDITVEALMEHIRHAKVSPGELFYQVFAIKAHDNEYWIQVWGQATFHPLLQYLKGEGSKIGDDKFQVVVKDENEAKCLTLRIPEHKVDPKHFQLYDAAGEAKLQEYQRHMTKFGLYAVKPLAACQHARDGTGACSQGFDVCDSCAQWILGLKKGMFNDLLNRAGRIRWDDEARFCIKHQKGGCGFCHPPVGYGKPGRRYA</sequence>
<dbReference type="Proteomes" id="UP001338125">
    <property type="component" value="Unassembled WGS sequence"/>
</dbReference>
<dbReference type="EMBL" id="JAVFKD010000004">
    <property type="protein sequence ID" value="KAK5996090.1"/>
    <property type="molecule type" value="Genomic_DNA"/>
</dbReference>